<keyword evidence="2" id="KW-1185">Reference proteome</keyword>
<gene>
    <name evidence="1" type="ORF">B0T18DRAFT_417151</name>
</gene>
<protein>
    <submittedName>
        <fullName evidence="1">Uncharacterized protein</fullName>
    </submittedName>
</protein>
<sequence>MSMSISLSLIAFAKAVQAFRSLVWGGGVLVLPFSKVVLRWPRIEMWRSSSLSIN</sequence>
<evidence type="ECO:0000313" key="1">
    <source>
        <dbReference type="EMBL" id="KAK0740061.1"/>
    </source>
</evidence>
<comment type="caution">
    <text evidence="1">The sequence shown here is derived from an EMBL/GenBank/DDBJ whole genome shotgun (WGS) entry which is preliminary data.</text>
</comment>
<dbReference type="AlphaFoldDB" id="A0AA40EID6"/>
<organism evidence="1 2">
    <name type="scientific">Schizothecium vesticola</name>
    <dbReference type="NCBI Taxonomy" id="314040"/>
    <lineage>
        <taxon>Eukaryota</taxon>
        <taxon>Fungi</taxon>
        <taxon>Dikarya</taxon>
        <taxon>Ascomycota</taxon>
        <taxon>Pezizomycotina</taxon>
        <taxon>Sordariomycetes</taxon>
        <taxon>Sordariomycetidae</taxon>
        <taxon>Sordariales</taxon>
        <taxon>Schizotheciaceae</taxon>
        <taxon>Schizothecium</taxon>
    </lineage>
</organism>
<dbReference type="EMBL" id="JAUKUD010000006">
    <property type="protein sequence ID" value="KAK0740061.1"/>
    <property type="molecule type" value="Genomic_DNA"/>
</dbReference>
<evidence type="ECO:0000313" key="2">
    <source>
        <dbReference type="Proteomes" id="UP001172155"/>
    </source>
</evidence>
<accession>A0AA40EID6</accession>
<name>A0AA40EID6_9PEZI</name>
<dbReference type="Proteomes" id="UP001172155">
    <property type="component" value="Unassembled WGS sequence"/>
</dbReference>
<proteinExistence type="predicted"/>
<reference evidence="1" key="1">
    <citation type="submission" date="2023-06" db="EMBL/GenBank/DDBJ databases">
        <title>Genome-scale phylogeny and comparative genomics of the fungal order Sordariales.</title>
        <authorList>
            <consortium name="Lawrence Berkeley National Laboratory"/>
            <person name="Hensen N."/>
            <person name="Bonometti L."/>
            <person name="Westerberg I."/>
            <person name="Brannstrom I.O."/>
            <person name="Guillou S."/>
            <person name="Cros-Aarteil S."/>
            <person name="Calhoun S."/>
            <person name="Haridas S."/>
            <person name="Kuo A."/>
            <person name="Mondo S."/>
            <person name="Pangilinan J."/>
            <person name="Riley R."/>
            <person name="LaButti K."/>
            <person name="Andreopoulos B."/>
            <person name="Lipzen A."/>
            <person name="Chen C."/>
            <person name="Yanf M."/>
            <person name="Daum C."/>
            <person name="Ng V."/>
            <person name="Clum A."/>
            <person name="Steindorff A."/>
            <person name="Ohm R."/>
            <person name="Martin F."/>
            <person name="Silar P."/>
            <person name="Natvig D."/>
            <person name="Lalanne C."/>
            <person name="Gautier V."/>
            <person name="Ament-velasquez S.L."/>
            <person name="Kruys A."/>
            <person name="Hutchinson M.I."/>
            <person name="Powell A.J."/>
            <person name="Barry K."/>
            <person name="Miller A.N."/>
            <person name="Grigoriev I.V."/>
            <person name="Debuchy R."/>
            <person name="Gladieux P."/>
            <person name="Thoren M.H."/>
            <person name="Johannesson H."/>
        </authorList>
    </citation>
    <scope>NUCLEOTIDE SEQUENCE</scope>
    <source>
        <strain evidence="1">SMH3187-1</strain>
    </source>
</reference>